<evidence type="ECO:0000259" key="2">
    <source>
        <dbReference type="Pfam" id="PF03795"/>
    </source>
</evidence>
<accession>A0ABN0WD74</accession>
<evidence type="ECO:0000313" key="3">
    <source>
        <dbReference type="EMBL" id="GAA0333449.1"/>
    </source>
</evidence>
<gene>
    <name evidence="3" type="ORF">GCM10010151_24000</name>
</gene>
<evidence type="ECO:0000313" key="4">
    <source>
        <dbReference type="Proteomes" id="UP001501822"/>
    </source>
</evidence>
<dbReference type="InterPro" id="IPR011008">
    <property type="entry name" value="Dimeric_a/b-barrel"/>
</dbReference>
<comment type="similarity">
    <text evidence="1">Belongs to the YciI family.</text>
</comment>
<dbReference type="Pfam" id="PF03795">
    <property type="entry name" value="YCII"/>
    <property type="match status" value="1"/>
</dbReference>
<dbReference type="InterPro" id="IPR005545">
    <property type="entry name" value="YCII"/>
</dbReference>
<dbReference type="SUPFAM" id="SSF54909">
    <property type="entry name" value="Dimeric alpha+beta barrel"/>
    <property type="match status" value="1"/>
</dbReference>
<organism evidence="3 4">
    <name type="scientific">Actinoallomurus spadix</name>
    <dbReference type="NCBI Taxonomy" id="79912"/>
    <lineage>
        <taxon>Bacteria</taxon>
        <taxon>Bacillati</taxon>
        <taxon>Actinomycetota</taxon>
        <taxon>Actinomycetes</taxon>
        <taxon>Streptosporangiales</taxon>
        <taxon>Thermomonosporaceae</taxon>
        <taxon>Actinoallomurus</taxon>
    </lineage>
</organism>
<comment type="caution">
    <text evidence="3">The sequence shown here is derived from an EMBL/GenBank/DDBJ whole genome shotgun (WGS) entry which is preliminary data.</text>
</comment>
<protein>
    <submittedName>
        <fullName evidence="3">YciI family protein</fullName>
    </submittedName>
</protein>
<sequence>MELHLLLLRYTASPDAIAEHIPGHVDYLERHHGTGTFLASGQTVPAEDGGAIVARGVDRRRIAEIIAEDPFVRAGLAAYEIVTIDAARVHPDLAEPPAEGRTS</sequence>
<dbReference type="RefSeq" id="WP_252802543.1">
    <property type="nucleotide sequence ID" value="NZ_JAMXMX010000008.1"/>
</dbReference>
<dbReference type="Gene3D" id="3.30.70.1060">
    <property type="entry name" value="Dimeric alpha+beta barrel"/>
    <property type="match status" value="1"/>
</dbReference>
<evidence type="ECO:0000256" key="1">
    <source>
        <dbReference type="ARBA" id="ARBA00007689"/>
    </source>
</evidence>
<dbReference type="Proteomes" id="UP001501822">
    <property type="component" value="Unassembled WGS sequence"/>
</dbReference>
<feature type="domain" description="YCII-related" evidence="2">
    <location>
        <begin position="15"/>
        <end position="83"/>
    </location>
</feature>
<dbReference type="PANTHER" id="PTHR37828:SF1">
    <property type="entry name" value="YCII-RELATED DOMAIN-CONTAINING PROTEIN"/>
    <property type="match status" value="1"/>
</dbReference>
<dbReference type="EMBL" id="BAAABM010000016">
    <property type="protein sequence ID" value="GAA0333449.1"/>
    <property type="molecule type" value="Genomic_DNA"/>
</dbReference>
<name>A0ABN0WD74_9ACTN</name>
<proteinExistence type="inferred from homology"/>
<reference evidence="3 4" key="1">
    <citation type="journal article" date="2019" name="Int. J. Syst. Evol. Microbiol.">
        <title>The Global Catalogue of Microorganisms (GCM) 10K type strain sequencing project: providing services to taxonomists for standard genome sequencing and annotation.</title>
        <authorList>
            <consortium name="The Broad Institute Genomics Platform"/>
            <consortium name="The Broad Institute Genome Sequencing Center for Infectious Disease"/>
            <person name="Wu L."/>
            <person name="Ma J."/>
        </authorList>
    </citation>
    <scope>NUCLEOTIDE SEQUENCE [LARGE SCALE GENOMIC DNA]</scope>
    <source>
        <strain evidence="3 4">JCM 3146</strain>
    </source>
</reference>
<keyword evidence="4" id="KW-1185">Reference proteome</keyword>
<dbReference type="PANTHER" id="PTHR37828">
    <property type="entry name" value="GSR2449 PROTEIN"/>
    <property type="match status" value="1"/>
</dbReference>